<feature type="chain" id="PRO_5035298102" evidence="2">
    <location>
        <begin position="23"/>
        <end position="154"/>
    </location>
</feature>
<sequence length="154" mass="17048">MRPTLVLLVITLFLLAERGVRGETNAKVNVQRTALEHDVPLKSVKSVEEGRGRLKKGLLRRLALPLLLLLKLKAGVTVPALFGIVALVAFKGLWSGMTALAVAAALAVRGLIPPPRIVQLPPAHPHHALVTDYYTDYRRADDISRHDDYRYGYR</sequence>
<dbReference type="InterPro" id="IPR012464">
    <property type="entry name" value="DUF1676"/>
</dbReference>
<dbReference type="OMA" id="HAHITDY"/>
<reference evidence="3" key="1">
    <citation type="submission" date="2022-01" db="UniProtKB">
        <authorList>
            <consortium name="EnsemblMetazoa"/>
        </authorList>
    </citation>
    <scope>IDENTIFICATION</scope>
</reference>
<accession>A0A8I6RXC5</accession>
<dbReference type="OrthoDB" id="6631151at2759"/>
<dbReference type="RefSeq" id="XP_014254104.1">
    <property type="nucleotide sequence ID" value="XM_014398618.2"/>
</dbReference>
<feature type="signal peptide" evidence="2">
    <location>
        <begin position="1"/>
        <end position="22"/>
    </location>
</feature>
<organism evidence="3 4">
    <name type="scientific">Cimex lectularius</name>
    <name type="common">Bed bug</name>
    <name type="synonym">Acanthia lectularia</name>
    <dbReference type="NCBI Taxonomy" id="79782"/>
    <lineage>
        <taxon>Eukaryota</taxon>
        <taxon>Metazoa</taxon>
        <taxon>Ecdysozoa</taxon>
        <taxon>Arthropoda</taxon>
        <taxon>Hexapoda</taxon>
        <taxon>Insecta</taxon>
        <taxon>Pterygota</taxon>
        <taxon>Neoptera</taxon>
        <taxon>Paraneoptera</taxon>
        <taxon>Hemiptera</taxon>
        <taxon>Heteroptera</taxon>
        <taxon>Panheteroptera</taxon>
        <taxon>Cimicomorpha</taxon>
        <taxon>Cimicidae</taxon>
        <taxon>Cimex</taxon>
    </lineage>
</organism>
<keyword evidence="1" id="KW-0472">Membrane</keyword>
<evidence type="ECO:0000256" key="1">
    <source>
        <dbReference type="SAM" id="Phobius"/>
    </source>
</evidence>
<dbReference type="AlphaFoldDB" id="A0A8I6RXC5"/>
<dbReference type="EnsemblMetazoa" id="XM_014398618.2">
    <property type="protein sequence ID" value="XP_014254104.1"/>
    <property type="gene ID" value="LOC106669275"/>
</dbReference>
<keyword evidence="1" id="KW-0812">Transmembrane</keyword>
<keyword evidence="4" id="KW-1185">Reference proteome</keyword>
<evidence type="ECO:0000313" key="3">
    <source>
        <dbReference type="EnsemblMetazoa" id="XP_014254104.1"/>
    </source>
</evidence>
<keyword evidence="1" id="KW-1133">Transmembrane helix</keyword>
<dbReference type="Proteomes" id="UP000494040">
    <property type="component" value="Unassembled WGS sequence"/>
</dbReference>
<dbReference type="KEGG" id="clec:106669275"/>
<protein>
    <submittedName>
        <fullName evidence="3">Uncharacterized protein</fullName>
    </submittedName>
</protein>
<dbReference type="Pfam" id="PF07898">
    <property type="entry name" value="DUF1676"/>
    <property type="match status" value="1"/>
</dbReference>
<dbReference type="GeneID" id="106669275"/>
<feature type="transmembrane region" description="Helical" evidence="1">
    <location>
        <begin position="62"/>
        <end position="86"/>
    </location>
</feature>
<keyword evidence="2" id="KW-0732">Signal</keyword>
<proteinExistence type="predicted"/>
<name>A0A8I6RXC5_CIMLE</name>
<evidence type="ECO:0000313" key="4">
    <source>
        <dbReference type="Proteomes" id="UP000494040"/>
    </source>
</evidence>
<evidence type="ECO:0000256" key="2">
    <source>
        <dbReference type="SAM" id="SignalP"/>
    </source>
</evidence>